<dbReference type="Gene3D" id="2.130.10.30">
    <property type="entry name" value="Regulator of chromosome condensation 1/beta-lactamase-inhibitor protein II"/>
    <property type="match status" value="1"/>
</dbReference>
<keyword evidence="2" id="KW-1185">Reference proteome</keyword>
<protein>
    <submittedName>
        <fullName evidence="1">Uncharacterized protein</fullName>
    </submittedName>
</protein>
<dbReference type="Proteomes" id="UP000717585">
    <property type="component" value="Unassembled WGS sequence"/>
</dbReference>
<dbReference type="InterPro" id="IPR009091">
    <property type="entry name" value="RCC1/BLIP-II"/>
</dbReference>
<evidence type="ECO:0000313" key="1">
    <source>
        <dbReference type="EMBL" id="KAG9394829.1"/>
    </source>
</evidence>
<organism evidence="1 2">
    <name type="scientific">Carpediemonas membranifera</name>
    <dbReference type="NCBI Taxonomy" id="201153"/>
    <lineage>
        <taxon>Eukaryota</taxon>
        <taxon>Metamonada</taxon>
        <taxon>Carpediemonas-like organisms</taxon>
        <taxon>Carpediemonas</taxon>
    </lineage>
</organism>
<comment type="caution">
    <text evidence="1">The sequence shown here is derived from an EMBL/GenBank/DDBJ whole genome shotgun (WGS) entry which is preliminary data.</text>
</comment>
<proteinExistence type="predicted"/>
<dbReference type="EMBL" id="JAHDYR010000012">
    <property type="protein sequence ID" value="KAG9394829.1"/>
    <property type="molecule type" value="Genomic_DNA"/>
</dbReference>
<dbReference type="SUPFAM" id="SSF50985">
    <property type="entry name" value="RCC1/BLIP-II"/>
    <property type="match status" value="1"/>
</dbReference>
<accession>A0A8J6B7N2</accession>
<name>A0A8J6B7N2_9EUKA</name>
<reference evidence="1" key="1">
    <citation type="submission" date="2021-05" db="EMBL/GenBank/DDBJ databases">
        <title>A free-living protist that lacks canonical eukaryotic 1 DNA replication and segregation systems.</title>
        <authorList>
            <person name="Salas-Leiva D.E."/>
            <person name="Tromer E.C."/>
            <person name="Curtis B.A."/>
            <person name="Jerlstrom-Hultqvist J."/>
            <person name="Kolisko M."/>
            <person name="Yi Z."/>
            <person name="Salas-Leiva J.S."/>
            <person name="Gallot-Lavallee L."/>
            <person name="Kops G.J.P.L."/>
            <person name="Archibald J.M."/>
            <person name="Simpson A.G.B."/>
            <person name="Roger A.J."/>
        </authorList>
    </citation>
    <scope>NUCLEOTIDE SEQUENCE</scope>
    <source>
        <strain evidence="1">BICM</strain>
    </source>
</reference>
<dbReference type="AlphaFoldDB" id="A0A8J6B7N2"/>
<dbReference type="OrthoDB" id="61110at2759"/>
<evidence type="ECO:0000313" key="2">
    <source>
        <dbReference type="Proteomes" id="UP000717585"/>
    </source>
</evidence>
<gene>
    <name evidence="1" type="ORF">J8273_0036</name>
</gene>
<sequence>MDLVSQLKQVDKALNSAYEQKVFLEALLEHCGVCERADSLRGTLKAAAELDYQLNEFKKATLAAIHANTADLVEAASRQNAVCALNQRTPFDADIPGNFVEGIHAAVTALICRLEHLGIAVPDRTVDAVEPNVTQDEAAALASLAAKAGLVDPALVPLVHTLSRRVSRAARAFDGTSPSPRTLDIEGDLPDTLYTLMPGTIWGILMHAGADPGLDSRTVGDRILPFLCRKTFRTFAVANRPGQRHTKGGASMRATWFNGKLFTHGDNISGEAGTGTLSSNKRWSLVRVPPVVHFHTAEYGRSSFAVTPKGLFVFGQNLTGELGLDAREIRTPTLVPFSSAPAVSEYEQSLGPWRKSRLVQTIAAHCRRTIIATPVGLVTAGDNRFTRSVFGALGVCQDVAHVRRFTPLTAIPARDVTRIDLTSGHTAIFARDRCYVLGANHSGCFGLGHANPVDVLTPLTLDWAGGERQATLLDVDRPDDLVFRENAVFYNNGGRIYMAGKDFNFNRDEGHLGLFSEIAQSFTMPIVKFSVTSQMYVAQTANGRWWALDTPRVGLASFDSRNLRQMIGWRQIKVPPTPFELFDASSVSRVLARTADGLYECGGKNAVASIAAVGTKRPIWDVICLRGDGEDT</sequence>